<sequence>MKVNEGIAVSTSKILLVPYEARHVPLYHQWMTDPKIQEATASEPLSFGEELENQKSWRTSIDKLTFILCQPSVTASGSPTSSAIIPGNADSSANMLGDINLFLTEVVLSDSDDEGVTVPGSGSCCTGGGNGCHSHNKPDEERLYTGEIDVMIATSIQQGKGNGTAAVRAMLHYISRNEARIVAEASQGGEGKIMSLEARIKENNDRSRRLFSRLGFVQRGAVNYFGEIKMVCDRSWRDIRVDGYNEVPYMQEG</sequence>
<accession>A0A2C5WUT6</accession>
<name>A0A2C5WUT6_9PEZI</name>
<dbReference type="Proteomes" id="UP000222788">
    <property type="component" value="Unassembled WGS sequence"/>
</dbReference>
<keyword evidence="2 5" id="KW-0808">Transferase</keyword>
<dbReference type="SUPFAM" id="SSF55729">
    <property type="entry name" value="Acyl-CoA N-acyltransferases (Nat)"/>
    <property type="match status" value="1"/>
</dbReference>
<keyword evidence="3" id="KW-0012">Acyltransferase</keyword>
<dbReference type="AlphaFoldDB" id="A0A2C5WUT6"/>
<evidence type="ECO:0000259" key="4">
    <source>
        <dbReference type="Pfam" id="PF13302"/>
    </source>
</evidence>
<evidence type="ECO:0000256" key="2">
    <source>
        <dbReference type="ARBA" id="ARBA00022679"/>
    </source>
</evidence>
<dbReference type="OrthoDB" id="5043642at2759"/>
<comment type="similarity">
    <text evidence="1">Belongs to the acetyltransferase family. GNAT subfamily.</text>
</comment>
<dbReference type="Pfam" id="PF13302">
    <property type="entry name" value="Acetyltransf_3"/>
    <property type="match status" value="1"/>
</dbReference>
<dbReference type="GO" id="GO:0008080">
    <property type="term" value="F:N-acetyltransferase activity"/>
    <property type="evidence" value="ECO:0007669"/>
    <property type="project" value="InterPro"/>
</dbReference>
<gene>
    <name evidence="5" type="ORF">CFIMG_004485RAa</name>
</gene>
<dbReference type="EMBL" id="APWK03000159">
    <property type="protein sequence ID" value="PHH49955.1"/>
    <property type="molecule type" value="Genomic_DNA"/>
</dbReference>
<feature type="domain" description="N-acetyltransferase" evidence="4">
    <location>
        <begin position="131"/>
        <end position="217"/>
    </location>
</feature>
<reference evidence="5 6" key="2">
    <citation type="journal article" date="2013" name="IMA Fungus">
        <title>IMA Genome-F 1: Ceratocystis fimbriata: Draft nuclear genome sequence for the plant pathogen, Ceratocystis fimbriata.</title>
        <authorList>
            <person name="Wilken P.M."/>
            <person name="Steenkamp E.T."/>
            <person name="Wingfield M.J."/>
            <person name="de Beer Z.W."/>
            <person name="Wingfield B.D."/>
        </authorList>
    </citation>
    <scope>NUCLEOTIDE SEQUENCE [LARGE SCALE GENOMIC DNA]</scope>
    <source>
        <strain evidence="5 6">CBS 114723</strain>
    </source>
</reference>
<dbReference type="PANTHER" id="PTHR13256:SF16">
    <property type="entry name" value="ALPHA_BETA-TUBULIN-N-ACETYLTRANSFERASE 9"/>
    <property type="match status" value="1"/>
</dbReference>
<dbReference type="InterPro" id="IPR000182">
    <property type="entry name" value="GNAT_dom"/>
</dbReference>
<organism evidence="5 6">
    <name type="scientific">Ceratocystis fimbriata CBS 114723</name>
    <dbReference type="NCBI Taxonomy" id="1035309"/>
    <lineage>
        <taxon>Eukaryota</taxon>
        <taxon>Fungi</taxon>
        <taxon>Dikarya</taxon>
        <taxon>Ascomycota</taxon>
        <taxon>Pezizomycotina</taxon>
        <taxon>Sordariomycetes</taxon>
        <taxon>Hypocreomycetidae</taxon>
        <taxon>Microascales</taxon>
        <taxon>Ceratocystidaceae</taxon>
        <taxon>Ceratocystis</taxon>
    </lineage>
</organism>
<dbReference type="STRING" id="1035309.A0A2C5WUT6"/>
<proteinExistence type="inferred from homology"/>
<reference evidence="5 6" key="1">
    <citation type="journal article" date="2013" name="Fungal Biol.">
        <title>Analysis of microsatellite markers in the genome of the plant pathogen Ceratocystis fimbriata.</title>
        <authorList>
            <person name="Simpson M.C."/>
            <person name="Wilken P.M."/>
            <person name="Coetzee M.P."/>
            <person name="Wingfield M.J."/>
            <person name="Wingfield B.D."/>
        </authorList>
    </citation>
    <scope>NUCLEOTIDE SEQUENCE [LARGE SCALE GENOMIC DNA]</scope>
    <source>
        <strain evidence="5 6">CBS 114723</strain>
    </source>
</reference>
<dbReference type="InterPro" id="IPR016181">
    <property type="entry name" value="Acyl_CoA_acyltransferase"/>
</dbReference>
<evidence type="ECO:0000313" key="5">
    <source>
        <dbReference type="EMBL" id="PHH49955.1"/>
    </source>
</evidence>
<evidence type="ECO:0000313" key="6">
    <source>
        <dbReference type="Proteomes" id="UP000222788"/>
    </source>
</evidence>
<evidence type="ECO:0000256" key="3">
    <source>
        <dbReference type="ARBA" id="ARBA00023315"/>
    </source>
</evidence>
<dbReference type="PANTHER" id="PTHR13256">
    <property type="entry name" value="N-ACETYLTRANSFERASE 9"/>
    <property type="match status" value="1"/>
</dbReference>
<keyword evidence="6" id="KW-1185">Reference proteome</keyword>
<dbReference type="InterPro" id="IPR039135">
    <property type="entry name" value="NAT9-like"/>
</dbReference>
<protein>
    <submittedName>
        <fullName evidence="5">N-acetyltransferase 9-like protein</fullName>
    </submittedName>
</protein>
<comment type="caution">
    <text evidence="5">The sequence shown here is derived from an EMBL/GenBank/DDBJ whole genome shotgun (WGS) entry which is preliminary data.</text>
</comment>
<evidence type="ECO:0000256" key="1">
    <source>
        <dbReference type="ARBA" id="ARBA00009342"/>
    </source>
</evidence>
<dbReference type="Gene3D" id="3.40.630.30">
    <property type="match status" value="1"/>
</dbReference>